<dbReference type="Pfam" id="PF02706">
    <property type="entry name" value="Wzz"/>
    <property type="match status" value="1"/>
</dbReference>
<dbReference type="AlphaFoldDB" id="A0A7D4SNT2"/>
<dbReference type="Gene3D" id="3.30.1890.10">
    <property type="entry name" value="FepE-like"/>
    <property type="match status" value="1"/>
</dbReference>
<evidence type="ECO:0000259" key="8">
    <source>
        <dbReference type="Pfam" id="PF02706"/>
    </source>
</evidence>
<feature type="transmembrane region" description="Helical" evidence="7">
    <location>
        <begin position="310"/>
        <end position="329"/>
    </location>
</feature>
<organism evidence="10 11">
    <name type="scientific">Thiomicrorhabdus xiamenensis</name>
    <dbReference type="NCBI Taxonomy" id="2739063"/>
    <lineage>
        <taxon>Bacteria</taxon>
        <taxon>Pseudomonadati</taxon>
        <taxon>Pseudomonadota</taxon>
        <taxon>Gammaproteobacteria</taxon>
        <taxon>Thiotrichales</taxon>
        <taxon>Piscirickettsiaceae</taxon>
        <taxon>Thiomicrorhabdus</taxon>
    </lineage>
</organism>
<dbReference type="PANTHER" id="PTHR32309">
    <property type="entry name" value="TYROSINE-PROTEIN KINASE"/>
    <property type="match status" value="1"/>
</dbReference>
<evidence type="ECO:0000256" key="1">
    <source>
        <dbReference type="ARBA" id="ARBA00004651"/>
    </source>
</evidence>
<feature type="domain" description="Tyrosine-protein kinase G-rich" evidence="9">
    <location>
        <begin position="263"/>
        <end position="332"/>
    </location>
</feature>
<feature type="transmembrane region" description="Helical" evidence="7">
    <location>
        <begin position="48"/>
        <end position="66"/>
    </location>
</feature>
<dbReference type="InterPro" id="IPR050445">
    <property type="entry name" value="Bact_polysacc_biosynth/exp"/>
</dbReference>
<dbReference type="Pfam" id="PF13807">
    <property type="entry name" value="GNVR"/>
    <property type="match status" value="1"/>
</dbReference>
<evidence type="ECO:0000256" key="5">
    <source>
        <dbReference type="ARBA" id="ARBA00023136"/>
    </source>
</evidence>
<gene>
    <name evidence="10" type="ORF">HQN79_09345</name>
</gene>
<keyword evidence="3 7" id="KW-0812">Transmembrane</keyword>
<dbReference type="EMBL" id="CP054020">
    <property type="protein sequence ID" value="QKI89761.1"/>
    <property type="molecule type" value="Genomic_DNA"/>
</dbReference>
<dbReference type="InterPro" id="IPR003856">
    <property type="entry name" value="LPS_length_determ_N"/>
</dbReference>
<keyword evidence="11" id="KW-1185">Reference proteome</keyword>
<evidence type="ECO:0000259" key="9">
    <source>
        <dbReference type="Pfam" id="PF13807"/>
    </source>
</evidence>
<dbReference type="KEGG" id="txa:HQN79_09345"/>
<keyword evidence="5 7" id="KW-0472">Membrane</keyword>
<dbReference type="GO" id="GO:0005886">
    <property type="term" value="C:plasma membrane"/>
    <property type="evidence" value="ECO:0007669"/>
    <property type="project" value="UniProtKB-SubCell"/>
</dbReference>
<comment type="subcellular location">
    <subcellularLocation>
        <location evidence="1">Cell membrane</location>
        <topology evidence="1">Multi-pass membrane protein</topology>
    </subcellularLocation>
</comment>
<dbReference type="PANTHER" id="PTHR32309:SF13">
    <property type="entry name" value="FERRIC ENTEROBACTIN TRANSPORT PROTEIN FEPE"/>
    <property type="match status" value="1"/>
</dbReference>
<sequence>MSQRSDLNTPEKNLQNCPPNYTSNYQQAYADDEIDLRELWHAVWSRKWGIALITVVVMIAALVYALNAKNYYRAQVVLAPVQSEGKSAGLAAQFGGLASLAGINLGGGGASDTGTAIAILQSRKFGERFIQENNLKPYLFSKSWDADKKVWIEQSPGVMASIKALIMPASTGGQGGYQREPLAPGEPSLWDAYKEFSKMLTVSTAKDSGFVTVSVEFTDPVLAAQWATQMVQDINQLMKTQSLAEAQRSNAYLEQQLKKTSLAEVRQSIYQMMEANIKTMMLANTSDDVVFKTIDPAVVPEEKSKPKRSLIMAVAMVLGLMLGVFWALIRNAMASSKKESE</sequence>
<name>A0A7D4SNT2_9GAMM</name>
<dbReference type="InterPro" id="IPR032807">
    <property type="entry name" value="GNVR"/>
</dbReference>
<evidence type="ECO:0000313" key="11">
    <source>
        <dbReference type="Proteomes" id="UP000504724"/>
    </source>
</evidence>
<accession>A0A7D4SNT2</accession>
<keyword evidence="4 7" id="KW-1133">Transmembrane helix</keyword>
<evidence type="ECO:0000256" key="3">
    <source>
        <dbReference type="ARBA" id="ARBA00022692"/>
    </source>
</evidence>
<protein>
    <submittedName>
        <fullName evidence="10">LPS O-antigen length regulator</fullName>
    </submittedName>
</protein>
<reference evidence="10 11" key="1">
    <citation type="submission" date="2020-05" db="EMBL/GenBank/DDBJ databases">
        <title>Thiomicrorhabdus sediminis sp.nov. and Thiomicrorhabdus xiamenensis sp.nov., novel sulfur-oxidizing bacteria isolated from coastal sediment.</title>
        <authorList>
            <person name="Liu X."/>
        </authorList>
    </citation>
    <scope>NUCLEOTIDE SEQUENCE [LARGE SCALE GENOMIC DNA]</scope>
    <source>
        <strain evidence="10 11">G2</strain>
    </source>
</reference>
<evidence type="ECO:0000256" key="7">
    <source>
        <dbReference type="SAM" id="Phobius"/>
    </source>
</evidence>
<evidence type="ECO:0000256" key="4">
    <source>
        <dbReference type="ARBA" id="ARBA00022989"/>
    </source>
</evidence>
<evidence type="ECO:0000256" key="2">
    <source>
        <dbReference type="ARBA" id="ARBA00022475"/>
    </source>
</evidence>
<dbReference type="RefSeq" id="WP_173285867.1">
    <property type="nucleotide sequence ID" value="NZ_CP054020.1"/>
</dbReference>
<dbReference type="GO" id="GO:0004713">
    <property type="term" value="F:protein tyrosine kinase activity"/>
    <property type="evidence" value="ECO:0007669"/>
    <property type="project" value="TreeGrafter"/>
</dbReference>
<dbReference type="Proteomes" id="UP000504724">
    <property type="component" value="Chromosome"/>
</dbReference>
<evidence type="ECO:0000256" key="6">
    <source>
        <dbReference type="SAM" id="MobiDB-lite"/>
    </source>
</evidence>
<keyword evidence="2" id="KW-1003">Cell membrane</keyword>
<evidence type="ECO:0000313" key="10">
    <source>
        <dbReference type="EMBL" id="QKI89761.1"/>
    </source>
</evidence>
<feature type="domain" description="Polysaccharide chain length determinant N-terminal" evidence="8">
    <location>
        <begin position="32"/>
        <end position="132"/>
    </location>
</feature>
<feature type="region of interest" description="Disordered" evidence="6">
    <location>
        <begin position="1"/>
        <end position="20"/>
    </location>
</feature>
<proteinExistence type="predicted"/>